<dbReference type="AlphaFoldDB" id="A0A1J0EHP8"/>
<proteinExistence type="predicted"/>
<gene>
    <name evidence="2" type="ORF">BLL42_07450</name>
</gene>
<reference evidence="3" key="1">
    <citation type="submission" date="2016-10" db="EMBL/GenBank/DDBJ databases">
        <title>Pseudomonas frederiksbergensis ERGS4:02 complete genome.</title>
        <authorList>
            <person name="Kumar R."/>
            <person name="Acharya V."/>
            <person name="Singh D."/>
        </authorList>
    </citation>
    <scope>NUCLEOTIDE SEQUENCE [LARGE SCALE GENOMIC DNA]</scope>
    <source>
        <strain evidence="3">ERGS4:02</strain>
    </source>
</reference>
<organism evidence="2 3">
    <name type="scientific">Pseudomonas frederiksbergensis</name>
    <dbReference type="NCBI Taxonomy" id="104087"/>
    <lineage>
        <taxon>Bacteria</taxon>
        <taxon>Pseudomonadati</taxon>
        <taxon>Pseudomonadota</taxon>
        <taxon>Gammaproteobacteria</taxon>
        <taxon>Pseudomonadales</taxon>
        <taxon>Pseudomonadaceae</taxon>
        <taxon>Pseudomonas</taxon>
    </lineage>
</organism>
<accession>A0A1J0EHP8</accession>
<name>A0A1J0EHP8_9PSED</name>
<dbReference type="Proteomes" id="UP000182567">
    <property type="component" value="Chromosome"/>
</dbReference>
<feature type="region of interest" description="Disordered" evidence="1">
    <location>
        <begin position="1"/>
        <end position="27"/>
    </location>
</feature>
<sequence>MKQDTAATRVADKKSNSNKAKGRGQPERVGHAVMVSDLLLLVLVGAGEWCGGSMRGFNRGDGFLGDQRTLIDDGRAADAWNIVN</sequence>
<protein>
    <submittedName>
        <fullName evidence="2">Uncharacterized protein</fullName>
    </submittedName>
</protein>
<evidence type="ECO:0000256" key="1">
    <source>
        <dbReference type="SAM" id="MobiDB-lite"/>
    </source>
</evidence>
<evidence type="ECO:0000313" key="3">
    <source>
        <dbReference type="Proteomes" id="UP000182567"/>
    </source>
</evidence>
<dbReference type="EMBL" id="CP017886">
    <property type="protein sequence ID" value="APC15569.1"/>
    <property type="molecule type" value="Genomic_DNA"/>
</dbReference>
<evidence type="ECO:0000313" key="2">
    <source>
        <dbReference type="EMBL" id="APC15569.1"/>
    </source>
</evidence>